<protein>
    <submittedName>
        <fullName evidence="2">(northern house mosquito) hypothetical protein</fullName>
    </submittedName>
</protein>
<reference evidence="2" key="1">
    <citation type="submission" date="2021-05" db="EMBL/GenBank/DDBJ databases">
        <authorList>
            <person name="Alioto T."/>
            <person name="Alioto T."/>
            <person name="Gomez Garrido J."/>
        </authorList>
    </citation>
    <scope>NUCLEOTIDE SEQUENCE</scope>
</reference>
<evidence type="ECO:0000256" key="1">
    <source>
        <dbReference type="SAM" id="MobiDB-lite"/>
    </source>
</evidence>
<name>A0A8D8H0P6_CULPI</name>
<proteinExistence type="predicted"/>
<feature type="compositionally biased region" description="Low complexity" evidence="1">
    <location>
        <begin position="17"/>
        <end position="52"/>
    </location>
</feature>
<dbReference type="EMBL" id="HBUE01298828">
    <property type="protein sequence ID" value="CAG6577721.1"/>
    <property type="molecule type" value="Transcribed_RNA"/>
</dbReference>
<dbReference type="AlphaFoldDB" id="A0A8D8H0P6"/>
<dbReference type="EMBL" id="HBUE01192871">
    <property type="protein sequence ID" value="CAG6526010.1"/>
    <property type="molecule type" value="Transcribed_RNA"/>
</dbReference>
<feature type="compositionally biased region" description="Polar residues" evidence="1">
    <location>
        <begin position="1"/>
        <end position="10"/>
    </location>
</feature>
<evidence type="ECO:0000313" key="2">
    <source>
        <dbReference type="EMBL" id="CAG6526010.1"/>
    </source>
</evidence>
<feature type="region of interest" description="Disordered" evidence="1">
    <location>
        <begin position="1"/>
        <end position="77"/>
    </location>
</feature>
<organism evidence="2">
    <name type="scientific">Culex pipiens</name>
    <name type="common">House mosquito</name>
    <dbReference type="NCBI Taxonomy" id="7175"/>
    <lineage>
        <taxon>Eukaryota</taxon>
        <taxon>Metazoa</taxon>
        <taxon>Ecdysozoa</taxon>
        <taxon>Arthropoda</taxon>
        <taxon>Hexapoda</taxon>
        <taxon>Insecta</taxon>
        <taxon>Pterygota</taxon>
        <taxon>Neoptera</taxon>
        <taxon>Endopterygota</taxon>
        <taxon>Diptera</taxon>
        <taxon>Nematocera</taxon>
        <taxon>Culicoidea</taxon>
        <taxon>Culicidae</taxon>
        <taxon>Culicinae</taxon>
        <taxon>Culicini</taxon>
        <taxon>Culex</taxon>
        <taxon>Culex</taxon>
    </lineage>
</organism>
<accession>A0A8D8H0P6</accession>
<sequence>MQAGSTSRTCNGRRRPCGAGCSRTSGTSATAATPTARTASPGASPVPFARPRPAARRSRRAALAAHPTHRPTSPSVRRSIRHRTCCRICTRTDFTPRHTCRTCCTIRPRPPR</sequence>